<evidence type="ECO:0000256" key="1">
    <source>
        <dbReference type="SAM" id="MobiDB-lite"/>
    </source>
</evidence>
<feature type="compositionally biased region" description="Basic and acidic residues" evidence="1">
    <location>
        <begin position="1"/>
        <end position="23"/>
    </location>
</feature>
<feature type="region of interest" description="Disordered" evidence="1">
    <location>
        <begin position="1"/>
        <end position="51"/>
    </location>
</feature>
<accession>A0A5E6P8Q6</accession>
<organism evidence="2 3">
    <name type="scientific">Pseudomonas fluorescens</name>
    <dbReference type="NCBI Taxonomy" id="294"/>
    <lineage>
        <taxon>Bacteria</taxon>
        <taxon>Pseudomonadati</taxon>
        <taxon>Pseudomonadota</taxon>
        <taxon>Gammaproteobacteria</taxon>
        <taxon>Pseudomonadales</taxon>
        <taxon>Pseudomonadaceae</taxon>
        <taxon>Pseudomonas</taxon>
    </lineage>
</organism>
<dbReference type="Proteomes" id="UP000325607">
    <property type="component" value="Unassembled WGS sequence"/>
</dbReference>
<evidence type="ECO:0000313" key="3">
    <source>
        <dbReference type="Proteomes" id="UP000325607"/>
    </source>
</evidence>
<feature type="compositionally biased region" description="Basic and acidic residues" evidence="1">
    <location>
        <begin position="39"/>
        <end position="51"/>
    </location>
</feature>
<proteinExistence type="predicted"/>
<sequence length="51" mass="5797">MTDPRNVAHDKKVQQEKKNHGEEIAPNAEHTPQPGMKPALKDEHDKQDEQA</sequence>
<dbReference type="AlphaFoldDB" id="A0A5E6P8Q6"/>
<evidence type="ECO:0000313" key="2">
    <source>
        <dbReference type="EMBL" id="VVM39489.1"/>
    </source>
</evidence>
<gene>
    <name evidence="2" type="ORF">PS645_00196</name>
</gene>
<protein>
    <submittedName>
        <fullName evidence="2">Uncharacterized protein</fullName>
    </submittedName>
</protein>
<dbReference type="RefSeq" id="WP_150578719.1">
    <property type="nucleotide sequence ID" value="NZ_CABVGX010000001.1"/>
</dbReference>
<name>A0A5E6P8Q6_PSEFL</name>
<dbReference type="OrthoDB" id="8912521at2"/>
<reference evidence="2 3" key="1">
    <citation type="submission" date="2019-09" db="EMBL/GenBank/DDBJ databases">
        <authorList>
            <person name="Chandra G."/>
            <person name="Truman W A."/>
        </authorList>
    </citation>
    <scope>NUCLEOTIDE SEQUENCE [LARGE SCALE GENOMIC DNA]</scope>
    <source>
        <strain evidence="2">PS645</strain>
    </source>
</reference>
<dbReference type="EMBL" id="CABVGX010000001">
    <property type="protein sequence ID" value="VVM39489.1"/>
    <property type="molecule type" value="Genomic_DNA"/>
</dbReference>